<dbReference type="CDD" id="cd13965">
    <property type="entry name" value="PT_UbiA_3"/>
    <property type="match status" value="1"/>
</dbReference>
<keyword evidence="7" id="KW-0808">Transferase</keyword>
<feature type="transmembrane region" description="Helical" evidence="6">
    <location>
        <begin position="51"/>
        <end position="71"/>
    </location>
</feature>
<dbReference type="EMBL" id="LR134155">
    <property type="protein sequence ID" value="VEA72804.1"/>
    <property type="molecule type" value="Genomic_DNA"/>
</dbReference>
<feature type="transmembrane region" description="Helical" evidence="6">
    <location>
        <begin position="219"/>
        <end position="237"/>
    </location>
</feature>
<keyword evidence="3 6" id="KW-0812">Transmembrane</keyword>
<dbReference type="Proteomes" id="UP000271603">
    <property type="component" value="Chromosome"/>
</dbReference>
<evidence type="ECO:0000256" key="5">
    <source>
        <dbReference type="ARBA" id="ARBA00023136"/>
    </source>
</evidence>
<accession>A0A3S4GMS3</accession>
<evidence type="ECO:0000256" key="6">
    <source>
        <dbReference type="SAM" id="Phobius"/>
    </source>
</evidence>
<evidence type="ECO:0000313" key="7">
    <source>
        <dbReference type="EMBL" id="VEA72804.1"/>
    </source>
</evidence>
<feature type="transmembrane region" description="Helical" evidence="6">
    <location>
        <begin position="106"/>
        <end position="139"/>
    </location>
</feature>
<dbReference type="GO" id="GO:0016020">
    <property type="term" value="C:membrane"/>
    <property type="evidence" value="ECO:0007669"/>
    <property type="project" value="UniProtKB-SubCell"/>
</dbReference>
<reference evidence="7 8" key="1">
    <citation type="submission" date="2018-12" db="EMBL/GenBank/DDBJ databases">
        <authorList>
            <consortium name="Pathogen Informatics"/>
        </authorList>
    </citation>
    <scope>NUCLEOTIDE SEQUENCE [LARGE SCALE GENOMIC DNA]</scope>
    <source>
        <strain evidence="7 8">NCTC9419</strain>
    </source>
</reference>
<dbReference type="Gene3D" id="1.10.357.140">
    <property type="entry name" value="UbiA prenyltransferase"/>
    <property type="match status" value="1"/>
</dbReference>
<keyword evidence="2" id="KW-1003">Cell membrane</keyword>
<feature type="transmembrane region" description="Helical" evidence="6">
    <location>
        <begin position="145"/>
        <end position="164"/>
    </location>
</feature>
<feature type="transmembrane region" description="Helical" evidence="6">
    <location>
        <begin position="28"/>
        <end position="45"/>
    </location>
</feature>
<dbReference type="InterPro" id="IPR000537">
    <property type="entry name" value="UbiA_prenyltransferase"/>
</dbReference>
<keyword evidence="4 6" id="KW-1133">Transmembrane helix</keyword>
<organism evidence="7 8">
    <name type="scientific">Serratia rubidaea</name>
    <name type="common">Serratia marinorubra</name>
    <dbReference type="NCBI Taxonomy" id="61652"/>
    <lineage>
        <taxon>Bacteria</taxon>
        <taxon>Pseudomonadati</taxon>
        <taxon>Pseudomonadota</taxon>
        <taxon>Gammaproteobacteria</taxon>
        <taxon>Enterobacterales</taxon>
        <taxon>Yersiniaceae</taxon>
        <taxon>Serratia</taxon>
    </lineage>
</organism>
<dbReference type="PANTHER" id="PTHR42723">
    <property type="entry name" value="CHLOROPHYLL SYNTHASE"/>
    <property type="match status" value="1"/>
</dbReference>
<dbReference type="STRING" id="61652.AXX16_3544"/>
<feature type="transmembrane region" description="Helical" evidence="6">
    <location>
        <begin position="283"/>
        <end position="301"/>
    </location>
</feature>
<dbReference type="RefSeq" id="WP_128144490.1">
    <property type="nucleotide sequence ID" value="NZ_JANIOS010000013.1"/>
</dbReference>
<sequence length="302" mass="34436">MIENVSIQKRRDVLFELWLSWRFVRNNVWVGIIAPTLFALSLSLAKGMEVQAIVFSTLTTFIYAYFHIYIIDINSQIFGIEEDKINKPDRPLAAQVITLKSAKTRAAILALLFIAYGLYLGVIGWVLFWILCSLVYSYTPWSNNWLLKNILVSLGILTQLPVAAHNAGVPFREIADWLLPLMLMTSYMITTQDFRDVKGDALIGRKTFPLVYGMRKGKIIIAVAYLLSIVIAHYTLFMPGEHSGNASALSLFEIGSALILLLVSARLCKRDADSRYDHFTYRLWEYWYTLVCISIIAVYISR</sequence>
<dbReference type="GO" id="GO:0016765">
    <property type="term" value="F:transferase activity, transferring alkyl or aryl (other than methyl) groups"/>
    <property type="evidence" value="ECO:0007669"/>
    <property type="project" value="InterPro"/>
</dbReference>
<dbReference type="AlphaFoldDB" id="A0A3S4GMS3"/>
<evidence type="ECO:0000256" key="1">
    <source>
        <dbReference type="ARBA" id="ARBA00004141"/>
    </source>
</evidence>
<proteinExistence type="predicted"/>
<feature type="transmembrane region" description="Helical" evidence="6">
    <location>
        <begin position="243"/>
        <end position="263"/>
    </location>
</feature>
<gene>
    <name evidence="7" type="ORF">NCTC9419_04420</name>
</gene>
<evidence type="ECO:0000256" key="2">
    <source>
        <dbReference type="ARBA" id="ARBA00022475"/>
    </source>
</evidence>
<comment type="subcellular location">
    <subcellularLocation>
        <location evidence="1">Membrane</location>
        <topology evidence="1">Multi-pass membrane protein</topology>
    </subcellularLocation>
</comment>
<evidence type="ECO:0000256" key="3">
    <source>
        <dbReference type="ARBA" id="ARBA00022692"/>
    </source>
</evidence>
<name>A0A3S4GMS3_SERRU</name>
<dbReference type="PANTHER" id="PTHR42723:SF1">
    <property type="entry name" value="CHLOROPHYLL SYNTHASE, CHLOROPLASTIC"/>
    <property type="match status" value="1"/>
</dbReference>
<evidence type="ECO:0000256" key="4">
    <source>
        <dbReference type="ARBA" id="ARBA00022989"/>
    </source>
</evidence>
<dbReference type="Pfam" id="PF01040">
    <property type="entry name" value="UbiA"/>
    <property type="match status" value="1"/>
</dbReference>
<protein>
    <submittedName>
        <fullName evidence="7">Prenyltransferase</fullName>
    </submittedName>
</protein>
<keyword evidence="5 6" id="KW-0472">Membrane</keyword>
<dbReference type="InterPro" id="IPR050475">
    <property type="entry name" value="Prenyltransferase_related"/>
</dbReference>
<evidence type="ECO:0000313" key="8">
    <source>
        <dbReference type="Proteomes" id="UP000271603"/>
    </source>
</evidence>
<dbReference type="InterPro" id="IPR044878">
    <property type="entry name" value="UbiA_sf"/>
</dbReference>